<dbReference type="EMBL" id="JAMDMM010000024">
    <property type="protein sequence ID" value="MCY9608093.1"/>
    <property type="molecule type" value="Genomic_DNA"/>
</dbReference>
<reference evidence="1 4" key="2">
    <citation type="submission" date="2022-05" db="EMBL/GenBank/DDBJ databases">
        <title>Genome Sequencing of Bee-Associated Microbes.</title>
        <authorList>
            <person name="Dunlap C."/>
        </authorList>
    </citation>
    <scope>NUCLEOTIDE SEQUENCE [LARGE SCALE GENOMIC DNA]</scope>
    <source>
        <strain evidence="1 4">NRRL B-14613</strain>
    </source>
</reference>
<dbReference type="Proteomes" id="UP001209276">
    <property type="component" value="Unassembled WGS sequence"/>
</dbReference>
<evidence type="ECO:0000313" key="1">
    <source>
        <dbReference type="EMBL" id="MCY9608093.1"/>
    </source>
</evidence>
<dbReference type="Gene3D" id="2.40.70.10">
    <property type="entry name" value="Acid Proteases"/>
    <property type="match status" value="1"/>
</dbReference>
<dbReference type="Proteomes" id="UP000315377">
    <property type="component" value="Chromosome"/>
</dbReference>
<keyword evidence="4" id="KW-1185">Reference proteome</keyword>
<dbReference type="RefSeq" id="WP_087441488.1">
    <property type="nucleotide sequence ID" value="NZ_CABMNB010000020.1"/>
</dbReference>
<dbReference type="AlphaFoldDB" id="A0AAP9DWG5"/>
<evidence type="ECO:0000313" key="2">
    <source>
        <dbReference type="EMBL" id="QDM45198.1"/>
    </source>
</evidence>
<dbReference type="InterPro" id="IPR021109">
    <property type="entry name" value="Peptidase_aspartic_dom_sf"/>
</dbReference>
<reference evidence="2 3" key="1">
    <citation type="submission" date="2019-07" db="EMBL/GenBank/DDBJ databases">
        <title>Paenibacillus thiaminolyticus NRRL B-4156.</title>
        <authorList>
            <person name="Hehnly C."/>
            <person name="Zhang L."/>
        </authorList>
    </citation>
    <scope>NUCLEOTIDE SEQUENCE [LARGE SCALE GENOMIC DNA]</scope>
    <source>
        <strain evidence="2 3">NRRL B-4156</strain>
    </source>
</reference>
<dbReference type="GeneID" id="76997904"/>
<proteinExistence type="predicted"/>
<organism evidence="2 3">
    <name type="scientific">Paenibacillus thiaminolyticus</name>
    <name type="common">Bacillus thiaminolyticus</name>
    <dbReference type="NCBI Taxonomy" id="49283"/>
    <lineage>
        <taxon>Bacteria</taxon>
        <taxon>Bacillati</taxon>
        <taxon>Bacillota</taxon>
        <taxon>Bacilli</taxon>
        <taxon>Bacillales</taxon>
        <taxon>Paenibacillaceae</taxon>
        <taxon>Paenibacillus</taxon>
    </lineage>
</organism>
<evidence type="ECO:0000313" key="4">
    <source>
        <dbReference type="Proteomes" id="UP001209276"/>
    </source>
</evidence>
<dbReference type="EMBL" id="CP041405">
    <property type="protein sequence ID" value="QDM45198.1"/>
    <property type="molecule type" value="Genomic_DNA"/>
</dbReference>
<sequence length="93" mass="10097">MSSAPFNADVVREIGMVPEKQDIVDIMGGVGGVEYVYTKYVDAIKIGQVVVNNYKIEIESMDYGMEIHGIIGSDLLKEVGAKIDTKAMKITVG</sequence>
<accession>A0AAP9DWG5</accession>
<protein>
    <submittedName>
        <fullName evidence="1">Retropepsin-like domain-containing protein</fullName>
    </submittedName>
</protein>
<evidence type="ECO:0000313" key="3">
    <source>
        <dbReference type="Proteomes" id="UP000315377"/>
    </source>
</evidence>
<name>A0AAP9DWG5_PANTH</name>
<gene>
    <name evidence="2" type="ORF">FLT43_18240</name>
    <name evidence="1" type="ORF">M5W83_13175</name>
</gene>